<dbReference type="Proteomes" id="UP000018719">
    <property type="component" value="Unassembled WGS sequence"/>
</dbReference>
<evidence type="ECO:0000313" key="1">
    <source>
        <dbReference type="EMBL" id="EQA34707.1"/>
    </source>
</evidence>
<dbReference type="EMBL" id="AHMM02000025">
    <property type="protein sequence ID" value="EQA34707.1"/>
    <property type="molecule type" value="Genomic_DNA"/>
</dbReference>
<dbReference type="AlphaFoldDB" id="V6H7V5"/>
<accession>V6H7V5</accession>
<comment type="caution">
    <text evidence="1">The sequence shown here is derived from an EMBL/GenBank/DDBJ whole genome shotgun (WGS) entry which is preliminary data.</text>
</comment>
<gene>
    <name evidence="1" type="ORF">LEP1GSC047_1928</name>
</gene>
<reference evidence="1 2" key="1">
    <citation type="submission" date="2013-05" db="EMBL/GenBank/DDBJ databases">
        <authorList>
            <person name="Harkins D.M."/>
            <person name="Durkin A.S."/>
            <person name="Brinkac L.M."/>
            <person name="Haft D.H."/>
            <person name="Selengut J.D."/>
            <person name="Sanka R."/>
            <person name="DePew J."/>
            <person name="Purushe J."/>
            <person name="Hartskeerl R.A."/>
            <person name="Ahmed A."/>
            <person name="van der Linden H."/>
            <person name="Goris M.G.A."/>
            <person name="Vinetz J.M."/>
            <person name="Sutton G.G."/>
            <person name="Nierman W.C."/>
            <person name="Fouts D.E."/>
        </authorList>
    </citation>
    <scope>NUCLEOTIDE SEQUENCE [LARGE SCALE GENOMIC DNA]</scope>
    <source>
        <strain evidence="1 2">10</strain>
    </source>
</reference>
<sequence length="43" mass="4746">MLFASKAKQFRNNRSNDKSGIAFAPAFYTSTVPSRGTLPFFSS</sequence>
<name>V6H7V5_9LEPT</name>
<protein>
    <submittedName>
        <fullName evidence="1">Uncharacterized protein</fullName>
    </submittedName>
</protein>
<proteinExistence type="predicted"/>
<dbReference type="STRING" id="1049790.LEP1GSC047_1928"/>
<evidence type="ECO:0000313" key="2">
    <source>
        <dbReference type="Proteomes" id="UP000018719"/>
    </source>
</evidence>
<organism evidence="1 2">
    <name type="scientific">Leptospira inadai serovar Lyme str. 10</name>
    <dbReference type="NCBI Taxonomy" id="1049790"/>
    <lineage>
        <taxon>Bacteria</taxon>
        <taxon>Pseudomonadati</taxon>
        <taxon>Spirochaetota</taxon>
        <taxon>Spirochaetia</taxon>
        <taxon>Leptospirales</taxon>
        <taxon>Leptospiraceae</taxon>
        <taxon>Leptospira</taxon>
    </lineage>
</organism>